<dbReference type="GO" id="GO:0046185">
    <property type="term" value="P:aldehyde catabolic process"/>
    <property type="evidence" value="ECO:0007669"/>
    <property type="project" value="EnsemblFungi"/>
</dbReference>
<organism evidence="7 8">
    <name type="scientific">Ascoidea rubescens DSM 1968</name>
    <dbReference type="NCBI Taxonomy" id="1344418"/>
    <lineage>
        <taxon>Eukaryota</taxon>
        <taxon>Fungi</taxon>
        <taxon>Dikarya</taxon>
        <taxon>Ascomycota</taxon>
        <taxon>Saccharomycotina</taxon>
        <taxon>Saccharomycetes</taxon>
        <taxon>Ascoideaceae</taxon>
        <taxon>Ascoidea</taxon>
    </lineage>
</organism>
<dbReference type="Proteomes" id="UP000095038">
    <property type="component" value="Unassembled WGS sequence"/>
</dbReference>
<proteinExistence type="inferred from homology"/>
<dbReference type="InterPro" id="IPR016163">
    <property type="entry name" value="Ald_DH_C"/>
</dbReference>
<feature type="domain" description="Aldehyde dehydrogenase" evidence="6">
    <location>
        <begin position="12"/>
        <end position="451"/>
    </location>
</feature>
<dbReference type="PIRSF" id="PIRSF036492">
    <property type="entry name" value="ALDH"/>
    <property type="match status" value="1"/>
</dbReference>
<dbReference type="InterPro" id="IPR016160">
    <property type="entry name" value="Ald_DH_CS_CYS"/>
</dbReference>
<dbReference type="Gene3D" id="3.40.605.10">
    <property type="entry name" value="Aldehyde Dehydrogenase, Chain A, domain 1"/>
    <property type="match status" value="1"/>
</dbReference>
<dbReference type="CDD" id="cd07135">
    <property type="entry name" value="ALDH_F14-YMR110C"/>
    <property type="match status" value="1"/>
</dbReference>
<reference evidence="8" key="1">
    <citation type="submission" date="2016-05" db="EMBL/GenBank/DDBJ databases">
        <title>Comparative genomics of biotechnologically important yeasts.</title>
        <authorList>
            <consortium name="DOE Joint Genome Institute"/>
            <person name="Riley R."/>
            <person name="Haridas S."/>
            <person name="Wolfe K.H."/>
            <person name="Lopes M.R."/>
            <person name="Hittinger C.T."/>
            <person name="Goker M."/>
            <person name="Salamov A."/>
            <person name="Wisecaver J."/>
            <person name="Long T.M."/>
            <person name="Aerts A.L."/>
            <person name="Barry K."/>
            <person name="Choi C."/>
            <person name="Clum A."/>
            <person name="Coughlan A.Y."/>
            <person name="Deshpande S."/>
            <person name="Douglass A.P."/>
            <person name="Hanson S.J."/>
            <person name="Klenk H.-P."/>
            <person name="Labutti K."/>
            <person name="Lapidus A."/>
            <person name="Lindquist E."/>
            <person name="Lipzen A."/>
            <person name="Meier-Kolthoff J.P."/>
            <person name="Ohm R.A."/>
            <person name="Otillar R.P."/>
            <person name="Pangilinan J."/>
            <person name="Peng Y."/>
            <person name="Rokas A."/>
            <person name="Rosa C.A."/>
            <person name="Scheuner C."/>
            <person name="Sibirny A.A."/>
            <person name="Slot J.C."/>
            <person name="Stielow J.B."/>
            <person name="Sun H."/>
            <person name="Kurtzman C.P."/>
            <person name="Blackwell M."/>
            <person name="Grigoriev I.V."/>
            <person name="Jeffries T.W."/>
        </authorList>
    </citation>
    <scope>NUCLEOTIDE SEQUENCE [LARGE SCALE GENOMIC DNA]</scope>
    <source>
        <strain evidence="8">DSM 1968</strain>
    </source>
</reference>
<dbReference type="EMBL" id="KV454488">
    <property type="protein sequence ID" value="ODV58969.1"/>
    <property type="molecule type" value="Genomic_DNA"/>
</dbReference>
<keyword evidence="8" id="KW-1185">Reference proteome</keyword>
<dbReference type="PANTHER" id="PTHR43570:SF16">
    <property type="entry name" value="ALDEHYDE DEHYDROGENASE TYPE III, ISOFORM Q"/>
    <property type="match status" value="1"/>
</dbReference>
<dbReference type="GO" id="GO:0047770">
    <property type="term" value="F:carboxylate reductase activity"/>
    <property type="evidence" value="ECO:0007669"/>
    <property type="project" value="EnsemblFungi"/>
</dbReference>
<feature type="non-terminal residue" evidence="7">
    <location>
        <position position="482"/>
    </location>
</feature>
<feature type="active site" evidence="3">
    <location>
        <position position="263"/>
    </location>
</feature>
<evidence type="ECO:0000259" key="6">
    <source>
        <dbReference type="Pfam" id="PF00171"/>
    </source>
</evidence>
<dbReference type="SUPFAM" id="SSF53720">
    <property type="entry name" value="ALDH-like"/>
    <property type="match status" value="1"/>
</dbReference>
<dbReference type="InterPro" id="IPR015590">
    <property type="entry name" value="Aldehyde_DH_dom"/>
</dbReference>
<dbReference type="PROSITE" id="PS00687">
    <property type="entry name" value="ALDEHYDE_DEHYDR_GLU"/>
    <property type="match status" value="1"/>
</dbReference>
<dbReference type="GO" id="GO:0006665">
    <property type="term" value="P:sphingolipid metabolic process"/>
    <property type="evidence" value="ECO:0007669"/>
    <property type="project" value="EnsemblFungi"/>
</dbReference>
<feature type="active site" evidence="3 4">
    <location>
        <position position="225"/>
    </location>
</feature>
<feature type="non-terminal residue" evidence="7">
    <location>
        <position position="1"/>
    </location>
</feature>
<evidence type="ECO:0000313" key="8">
    <source>
        <dbReference type="Proteomes" id="UP000095038"/>
    </source>
</evidence>
<dbReference type="InterPro" id="IPR016161">
    <property type="entry name" value="Ald_DH/histidinol_DH"/>
</dbReference>
<dbReference type="Gene3D" id="3.40.309.10">
    <property type="entry name" value="Aldehyde Dehydrogenase, Chain A, domain 2"/>
    <property type="match status" value="1"/>
</dbReference>
<name>A0A1D2VBH3_9ASCO</name>
<accession>A0A1D2VBH3</accession>
<dbReference type="PROSITE" id="PS00070">
    <property type="entry name" value="ALDEHYDE_DEHYDR_CYS"/>
    <property type="match status" value="1"/>
</dbReference>
<dbReference type="OrthoDB" id="440325at2759"/>
<dbReference type="GO" id="GO:0006744">
    <property type="term" value="P:ubiquinone biosynthetic process"/>
    <property type="evidence" value="ECO:0007669"/>
    <property type="project" value="EnsemblFungi"/>
</dbReference>
<dbReference type="InParanoid" id="A0A1D2VBH3"/>
<evidence type="ECO:0000256" key="1">
    <source>
        <dbReference type="ARBA" id="ARBA00009986"/>
    </source>
</evidence>
<dbReference type="FunCoup" id="A0A1D2VBH3">
    <property type="interactions" value="451"/>
</dbReference>
<dbReference type="GeneID" id="30963133"/>
<dbReference type="FunFam" id="3.40.605.10:FF:000004">
    <property type="entry name" value="Aldehyde dehydrogenase"/>
    <property type="match status" value="1"/>
</dbReference>
<evidence type="ECO:0000256" key="2">
    <source>
        <dbReference type="ARBA" id="ARBA00023002"/>
    </source>
</evidence>
<dbReference type="GO" id="GO:0018484">
    <property type="term" value="F:4-hydroxybenzaldehyde dehydrogenase (NAD+) activity"/>
    <property type="evidence" value="ECO:0007669"/>
    <property type="project" value="EnsemblFungi"/>
</dbReference>
<dbReference type="GO" id="GO:0005811">
    <property type="term" value="C:lipid droplet"/>
    <property type="evidence" value="ECO:0007669"/>
    <property type="project" value="EnsemblFungi"/>
</dbReference>
<protein>
    <submittedName>
        <fullName evidence="7">Aldehyde dehydrogenase</fullName>
    </submittedName>
</protein>
<gene>
    <name evidence="7" type="ORF">ASCRUDRAFT_17679</name>
</gene>
<comment type="similarity">
    <text evidence="1 5">Belongs to the aldehyde dehydrogenase family.</text>
</comment>
<dbReference type="InterPro" id="IPR016162">
    <property type="entry name" value="Ald_DH_N"/>
</dbReference>
<evidence type="ECO:0000256" key="3">
    <source>
        <dbReference type="PIRSR" id="PIRSR036492-1"/>
    </source>
</evidence>
<dbReference type="AlphaFoldDB" id="A0A1D2VBH3"/>
<evidence type="ECO:0000256" key="4">
    <source>
        <dbReference type="PROSITE-ProRule" id="PRU10007"/>
    </source>
</evidence>
<dbReference type="Pfam" id="PF00171">
    <property type="entry name" value="Aldedh"/>
    <property type="match status" value="1"/>
</dbReference>
<dbReference type="STRING" id="1344418.A0A1D2VBH3"/>
<dbReference type="PANTHER" id="PTHR43570">
    <property type="entry name" value="ALDEHYDE DEHYDROGENASE"/>
    <property type="match status" value="1"/>
</dbReference>
<sequence>TSSSIELLPYTSIDEIPTIVQESHQFYHSRRLDDIEYRLDQLRQIYFAIEDNIELFKQALIKDFNRPAFETNLLEYTTLLNDLNYIINNLKKWDKPEYISKSPFFLFSSTKEVYIQSISLGVVLIISSFNYPLLLTLQPIIGAIAAGNCVIAKPSELTSHFTSILIKKLNERVDQNVLKFVNGSVEEVTTLLNQPFDKILYTGSKTVGRIVAEKASKNLTPVILELGGKSPAIITNNINLKKNLKTILKRILWGKFTNGGQTCIAVDYLLVPSEIYDIVTTGFIKLIIEDEFFPDLTSSDENFAHIINQKNFDRLMNLLNNSNGQLVTGGHYDSKTNFIEPTVLKNVKWDDITMSDEIFGPILPIVKYDNLVEACDKIIQYHDTPLSAYIFSDDKNEVEYFFKRIRSGSGIVNDVLVQPAVINAPFGGIGQSGYGNYHGKYSFDSFVHKRTMVKQPFWNEFLLKCRYPPFSTKNYNFLSLAI</sequence>
<dbReference type="InterPro" id="IPR029510">
    <property type="entry name" value="Ald_DH_CS_GLU"/>
</dbReference>
<dbReference type="InterPro" id="IPR012394">
    <property type="entry name" value="Aldehyde_DH_NAD(P)"/>
</dbReference>
<evidence type="ECO:0000256" key="5">
    <source>
        <dbReference type="RuleBase" id="RU003345"/>
    </source>
</evidence>
<dbReference type="RefSeq" id="XP_020045276.1">
    <property type="nucleotide sequence ID" value="XM_020189497.1"/>
</dbReference>
<evidence type="ECO:0000313" key="7">
    <source>
        <dbReference type="EMBL" id="ODV58969.1"/>
    </source>
</evidence>
<dbReference type="GO" id="GO:0005741">
    <property type="term" value="C:mitochondrial outer membrane"/>
    <property type="evidence" value="ECO:0007669"/>
    <property type="project" value="EnsemblFungi"/>
</dbReference>
<keyword evidence="2 5" id="KW-0560">Oxidoreductase</keyword>